<dbReference type="AlphaFoldDB" id="K4NRL6"/>
<dbReference type="GO" id="GO:0016758">
    <property type="term" value="F:hexosyltransferase activity"/>
    <property type="evidence" value="ECO:0007669"/>
    <property type="project" value="UniProtKB-ARBA"/>
</dbReference>
<dbReference type="Gene3D" id="3.90.550.10">
    <property type="entry name" value="Spore Coat Polysaccharide Biosynthesis Protein SpsA, Chain A"/>
    <property type="match status" value="1"/>
</dbReference>
<proteinExistence type="predicted"/>
<protein>
    <submittedName>
        <fullName evidence="2">WbzH</fullName>
    </submittedName>
</protein>
<dbReference type="InterPro" id="IPR029044">
    <property type="entry name" value="Nucleotide-diphossugar_trans"/>
</dbReference>
<reference evidence="2" key="1">
    <citation type="journal article" date="2013" name="Glycobiology">
        <title>The O-specific polysaccharide structure and gene cluster of serotype O:12 of the Yersinia pseudotuberculosis complex, and the identification of a novel L-quinovose biosynthesis gene.</title>
        <authorList>
            <person name="De Castro C."/>
            <person name="Kenyon J.J."/>
            <person name="Cunneen M.M."/>
            <person name="Molinaro A."/>
            <person name="Holst O."/>
            <person name="Skurnik M."/>
            <person name="Reeves P.R."/>
        </authorList>
    </citation>
    <scope>NUCLEOTIDE SEQUENCE</scope>
    <source>
        <strain evidence="2">MW864-2</strain>
    </source>
</reference>
<evidence type="ECO:0000259" key="1">
    <source>
        <dbReference type="Pfam" id="PF00535"/>
    </source>
</evidence>
<dbReference type="InterPro" id="IPR001173">
    <property type="entry name" value="Glyco_trans_2-like"/>
</dbReference>
<dbReference type="SUPFAM" id="SSF53448">
    <property type="entry name" value="Nucleotide-diphospho-sugar transferases"/>
    <property type="match status" value="1"/>
</dbReference>
<organism evidence="2">
    <name type="scientific">Yersinia similis</name>
    <dbReference type="NCBI Taxonomy" id="367190"/>
    <lineage>
        <taxon>Bacteria</taxon>
        <taxon>Pseudomonadati</taxon>
        <taxon>Pseudomonadota</taxon>
        <taxon>Gammaproteobacteria</taxon>
        <taxon>Enterobacterales</taxon>
        <taxon>Yersiniaceae</taxon>
        <taxon>Yersinia</taxon>
    </lineage>
</organism>
<dbReference type="PANTHER" id="PTHR22916">
    <property type="entry name" value="GLYCOSYLTRANSFERASE"/>
    <property type="match status" value="1"/>
</dbReference>
<sequence length="333" mass="39271">MNSSLIINNCSLIEGDVILTIAIPTYKRFSLLKETLRSVFDLKFNIPIEVIIVDNDPENIDLAIKEMQEFLGYKFKYYKNESNYGAAGNWNRCLELAIGQFITLLHDDDLLCENFPYEIESYFNSLEKLECAPMIGFDAHVLEQRDACSKVKVGFIYTLVKNIYQKYKNMRTMNDYQFKDLQSFIFSGSYVSTLGVVMDRKKALAISGFDNSWYPVIDCEFYIRWIRAYGDVIYKNVKVSKYRILQNDSMKQEVIRDVIKKSYELRMKVHNEEHNLVGIDKFAKIMKKIEDYTWNMKWRKGNEYKINILDVAKLLLLKLNCILHIRKINLMRK</sequence>
<feature type="domain" description="Glycosyltransferase 2-like" evidence="1">
    <location>
        <begin position="20"/>
        <end position="111"/>
    </location>
</feature>
<dbReference type="CDD" id="cd00761">
    <property type="entry name" value="Glyco_tranf_GTA_type"/>
    <property type="match status" value="1"/>
</dbReference>
<dbReference type="Pfam" id="PF00535">
    <property type="entry name" value="Glycos_transf_2"/>
    <property type="match status" value="1"/>
</dbReference>
<dbReference type="PANTHER" id="PTHR22916:SF3">
    <property type="entry name" value="UDP-GLCNAC:BETAGAL BETA-1,3-N-ACETYLGLUCOSAMINYLTRANSFERASE-LIKE PROTEIN 1"/>
    <property type="match status" value="1"/>
</dbReference>
<gene>
    <name evidence="2" type="primary">wbzH</name>
</gene>
<name>K4NRL6_9GAMM</name>
<accession>K4NRL6</accession>
<evidence type="ECO:0000313" key="2">
    <source>
        <dbReference type="EMBL" id="AFV46135.1"/>
    </source>
</evidence>
<dbReference type="EMBL" id="JX454603">
    <property type="protein sequence ID" value="AFV46135.1"/>
    <property type="molecule type" value="Genomic_DNA"/>
</dbReference>